<dbReference type="Proteomes" id="UP000003174">
    <property type="component" value="Unassembled WGS sequence"/>
</dbReference>
<dbReference type="Pfam" id="PF00512">
    <property type="entry name" value="HisKA"/>
    <property type="match status" value="1"/>
</dbReference>
<gene>
    <name evidence="4" type="ORF">EUBHAL_02580</name>
</gene>
<name>C0EYS6_9FIRM</name>
<dbReference type="EMBL" id="ACEP01000112">
    <property type="protein sequence ID" value="EEG35563.1"/>
    <property type="molecule type" value="Genomic_DNA"/>
</dbReference>
<comment type="caution">
    <text evidence="4">The sequence shown here is derived from an EMBL/GenBank/DDBJ whole genome shotgun (WGS) entry which is preliminary data.</text>
</comment>
<dbReference type="GO" id="GO:0000155">
    <property type="term" value="F:phosphorelay sensor kinase activity"/>
    <property type="evidence" value="ECO:0007669"/>
    <property type="project" value="InterPro"/>
</dbReference>
<dbReference type="EC" id="2.7.13.3" evidence="2"/>
<dbReference type="CDD" id="cd00082">
    <property type="entry name" value="HisKA"/>
    <property type="match status" value="1"/>
</dbReference>
<dbReference type="Gene3D" id="1.10.287.130">
    <property type="match status" value="1"/>
</dbReference>
<proteinExistence type="predicted"/>
<dbReference type="AlphaFoldDB" id="C0EYS6"/>
<dbReference type="InterPro" id="IPR003661">
    <property type="entry name" value="HisK_dim/P_dom"/>
</dbReference>
<evidence type="ECO:0000313" key="4">
    <source>
        <dbReference type="EMBL" id="EEG35563.1"/>
    </source>
</evidence>
<evidence type="ECO:0000259" key="3">
    <source>
        <dbReference type="Pfam" id="PF00512"/>
    </source>
</evidence>
<accession>C0EYS6</accession>
<dbReference type="InterPro" id="IPR036097">
    <property type="entry name" value="HisK_dim/P_sf"/>
</dbReference>
<feature type="domain" description="Signal transduction histidine kinase dimerisation/phosphoacceptor" evidence="3">
    <location>
        <begin position="58"/>
        <end position="82"/>
    </location>
</feature>
<sequence>MGCIGNADGECSPCLDVLYGLVCLGEVHNNGVPLLHGAPCGVHDIVADLRQAQDGHSLLLDMSHDIRTPMNAIIGYAELASGHLPPIRYSLRQGQSLLL</sequence>
<reference evidence="4 5" key="2">
    <citation type="submission" date="2009-02" db="EMBL/GenBank/DDBJ databases">
        <title>Draft genome sequence of Eubacterium hallii (DSM 3353).</title>
        <authorList>
            <person name="Sudarsanam P."/>
            <person name="Ley R."/>
            <person name="Guruge J."/>
            <person name="Turnbaugh P.J."/>
            <person name="Mahowald M."/>
            <person name="Liep D."/>
            <person name="Gordon J."/>
        </authorList>
    </citation>
    <scope>NUCLEOTIDE SEQUENCE [LARGE SCALE GENOMIC DNA]</scope>
    <source>
        <strain evidence="4 5">DSM 3353</strain>
    </source>
</reference>
<reference evidence="4 5" key="1">
    <citation type="submission" date="2009-01" db="EMBL/GenBank/DDBJ databases">
        <authorList>
            <person name="Fulton L."/>
            <person name="Clifton S."/>
            <person name="Fulton B."/>
            <person name="Xu J."/>
            <person name="Minx P."/>
            <person name="Pepin K.H."/>
            <person name="Johnson M."/>
            <person name="Bhonagiri V."/>
            <person name="Nash W.E."/>
            <person name="Mardis E.R."/>
            <person name="Wilson R.K."/>
        </authorList>
    </citation>
    <scope>NUCLEOTIDE SEQUENCE [LARGE SCALE GENOMIC DNA]</scope>
    <source>
        <strain evidence="4 5">DSM 3353</strain>
    </source>
</reference>
<organism evidence="4 5">
    <name type="scientific">Anaerobutyricum hallii DSM 3353</name>
    <dbReference type="NCBI Taxonomy" id="411469"/>
    <lineage>
        <taxon>Bacteria</taxon>
        <taxon>Bacillati</taxon>
        <taxon>Bacillota</taxon>
        <taxon>Clostridia</taxon>
        <taxon>Lachnospirales</taxon>
        <taxon>Lachnospiraceae</taxon>
        <taxon>Anaerobutyricum</taxon>
    </lineage>
</organism>
<evidence type="ECO:0000256" key="2">
    <source>
        <dbReference type="ARBA" id="ARBA00012438"/>
    </source>
</evidence>
<protein>
    <recommendedName>
        <fullName evidence="2">histidine kinase</fullName>
        <ecNumber evidence="2">2.7.13.3</ecNumber>
    </recommendedName>
</protein>
<evidence type="ECO:0000256" key="1">
    <source>
        <dbReference type="ARBA" id="ARBA00000085"/>
    </source>
</evidence>
<dbReference type="SUPFAM" id="SSF47384">
    <property type="entry name" value="Homodimeric domain of signal transducing histidine kinase"/>
    <property type="match status" value="1"/>
</dbReference>
<comment type="catalytic activity">
    <reaction evidence="1">
        <text>ATP + protein L-histidine = ADP + protein N-phospho-L-histidine.</text>
        <dbReference type="EC" id="2.7.13.3"/>
    </reaction>
</comment>
<evidence type="ECO:0000313" key="5">
    <source>
        <dbReference type="Proteomes" id="UP000003174"/>
    </source>
</evidence>